<feature type="region of interest" description="Disordered" evidence="1">
    <location>
        <begin position="76"/>
        <end position="98"/>
    </location>
</feature>
<organism evidence="2 3">
    <name type="scientific">Colletotrichum orbiculare (strain 104-T / ATCC 96160 / CBS 514.97 / LARS 414 / MAFF 240422)</name>
    <name type="common">Cucumber anthracnose fungus</name>
    <name type="synonym">Colletotrichum lagenarium</name>
    <dbReference type="NCBI Taxonomy" id="1213857"/>
    <lineage>
        <taxon>Eukaryota</taxon>
        <taxon>Fungi</taxon>
        <taxon>Dikarya</taxon>
        <taxon>Ascomycota</taxon>
        <taxon>Pezizomycotina</taxon>
        <taxon>Sordariomycetes</taxon>
        <taxon>Hypocreomycetidae</taxon>
        <taxon>Glomerellales</taxon>
        <taxon>Glomerellaceae</taxon>
        <taxon>Colletotrichum</taxon>
        <taxon>Colletotrichum orbiculare species complex</taxon>
    </lineage>
</organism>
<accession>A0A484G6L0</accession>
<proteinExistence type="predicted"/>
<sequence length="139" mass="15055">MSNGAWNGLNISTEGYFASAHHDGWDTTRASGICNIAMPSFPGTNRRSLLSQSGPFTRVGSLRCAALRYKPLLLRGAGGQKRDPETKTHSFREGQEEGAWAPLRAAPASVLCYFSSVSVSHTLEVTVTPGLHEKIPLRQ</sequence>
<gene>
    <name evidence="2" type="ORF">Cob_v000878</name>
</gene>
<dbReference type="EMBL" id="AMCV02000001">
    <property type="protein sequence ID" value="TDZ25761.1"/>
    <property type="molecule type" value="Genomic_DNA"/>
</dbReference>
<name>A0A484G6L0_COLOR</name>
<reference evidence="3" key="1">
    <citation type="journal article" date="2013" name="New Phytol.">
        <title>Comparative genomic and transcriptomic analyses reveal the hemibiotrophic stage shift of Colletotrichum fungi.</title>
        <authorList>
            <person name="Gan P."/>
            <person name="Ikeda K."/>
            <person name="Irieda H."/>
            <person name="Narusaka M."/>
            <person name="O'Connell R.J."/>
            <person name="Narusaka Y."/>
            <person name="Takano Y."/>
            <person name="Kubo Y."/>
            <person name="Shirasu K."/>
        </authorList>
    </citation>
    <scope>NUCLEOTIDE SEQUENCE [LARGE SCALE GENOMIC DNA]</scope>
    <source>
        <strain evidence="3">104-T / ATCC 96160 / CBS 514.97 / LARS 414 / MAFF 240422</strain>
    </source>
</reference>
<feature type="compositionally biased region" description="Basic and acidic residues" evidence="1">
    <location>
        <begin position="80"/>
        <end position="95"/>
    </location>
</feature>
<keyword evidence="3" id="KW-1185">Reference proteome</keyword>
<dbReference type="AlphaFoldDB" id="A0A484G6L0"/>
<evidence type="ECO:0000313" key="2">
    <source>
        <dbReference type="EMBL" id="TDZ25761.1"/>
    </source>
</evidence>
<dbReference type="Proteomes" id="UP000014480">
    <property type="component" value="Unassembled WGS sequence"/>
</dbReference>
<reference evidence="3" key="2">
    <citation type="journal article" date="2019" name="Mol. Plant Microbe Interact.">
        <title>Genome sequence resources for four phytopathogenic fungi from the Colletotrichum orbiculare species complex.</title>
        <authorList>
            <person name="Gan P."/>
            <person name="Tsushima A."/>
            <person name="Narusaka M."/>
            <person name="Narusaka Y."/>
            <person name="Takano Y."/>
            <person name="Kubo Y."/>
            <person name="Shirasu K."/>
        </authorList>
    </citation>
    <scope>GENOME REANNOTATION</scope>
    <source>
        <strain evidence="3">104-T / ATCC 96160 / CBS 514.97 / LARS 414 / MAFF 240422</strain>
    </source>
</reference>
<comment type="caution">
    <text evidence="2">The sequence shown here is derived from an EMBL/GenBank/DDBJ whole genome shotgun (WGS) entry which is preliminary data.</text>
</comment>
<protein>
    <submittedName>
        <fullName evidence="2">Uncharacterized protein</fullName>
    </submittedName>
</protein>
<evidence type="ECO:0000256" key="1">
    <source>
        <dbReference type="SAM" id="MobiDB-lite"/>
    </source>
</evidence>
<evidence type="ECO:0000313" key="3">
    <source>
        <dbReference type="Proteomes" id="UP000014480"/>
    </source>
</evidence>